<dbReference type="AlphaFoldDB" id="A0A0K8QN08"/>
<reference evidence="1" key="1">
    <citation type="submission" date="2015-08" db="EMBL/GenBank/DDBJ databases">
        <title>Complete DNA Sequence of Pseudomonas syringae pv. actinidiae, the Causal Agent of Kiwifruit Canker Disease.</title>
        <authorList>
            <person name="Rikkerink E.H.A."/>
            <person name="Fineran P.C."/>
        </authorList>
    </citation>
    <scope>NUCLEOTIDE SEQUENCE</scope>
    <source>
        <strain evidence="1">SkMP5</strain>
    </source>
</reference>
<name>A0A0K8QN08_9GAMM</name>
<protein>
    <submittedName>
        <fullName evidence="1">Uroporphyrinogen decarboxylase</fullName>
    </submittedName>
</protein>
<dbReference type="Proteomes" id="UP000253740">
    <property type="component" value="Unassembled WGS sequence"/>
</dbReference>
<accession>A0A0K8QN08</accession>
<evidence type="ECO:0000313" key="2">
    <source>
        <dbReference type="Proteomes" id="UP000253740"/>
    </source>
</evidence>
<keyword evidence="2" id="KW-1185">Reference proteome</keyword>
<dbReference type="EMBL" id="DF970177">
    <property type="protein sequence ID" value="GAP65817.1"/>
    <property type="molecule type" value="Genomic_DNA"/>
</dbReference>
<sequence>MRERARRTPLTLVGVDVRVVPSVGSAIGSESAADPAALRLAAERALQVAREAAAAH</sequence>
<organism evidence="1">
    <name type="scientific">Mizugakiibacter sediminis</name>
    <dbReference type="NCBI Taxonomy" id="1475481"/>
    <lineage>
        <taxon>Bacteria</taxon>
        <taxon>Pseudomonadati</taxon>
        <taxon>Pseudomonadota</taxon>
        <taxon>Gammaproteobacteria</taxon>
        <taxon>Lysobacterales</taxon>
        <taxon>Rhodanobacteraceae</taxon>
        <taxon>Mizugakiibacter</taxon>
    </lineage>
</organism>
<proteinExistence type="predicted"/>
<gene>
    <name evidence="1" type="ORF">MBSD_n1108</name>
</gene>
<evidence type="ECO:0000313" key="1">
    <source>
        <dbReference type="EMBL" id="GAP65817.1"/>
    </source>
</evidence>